<dbReference type="AlphaFoldDB" id="A0A0G0C9N3"/>
<dbReference type="Proteomes" id="UP000034816">
    <property type="component" value="Unassembled WGS sequence"/>
</dbReference>
<proteinExistence type="predicted"/>
<dbReference type="Gene3D" id="3.90.1200.10">
    <property type="match status" value="1"/>
</dbReference>
<sequence length="224" mass="26997">MPNFYTQIRASRIFCIFFNWLFKREKEIPNTKVFLIYEGYDSTVFFYAKNNKIGVIREKDGKYTEEEFLGYPIHFDFSLDYIPNKKLLLEVLRNHWIDLKSGKTKIHGDFTHNNILVDENEKISFIDEKKVQADTSVITDLFYFYAYFLIRASLYRPRDKKRLISLENDLNSIYSSVFENEDRKVLEMINGLSLKDFNVCDSEYIFKYWKKEFYDLVERIVDSK</sequence>
<evidence type="ECO:0008006" key="3">
    <source>
        <dbReference type="Google" id="ProtNLM"/>
    </source>
</evidence>
<organism evidence="1 2">
    <name type="scientific">candidate division WS6 bacterium GW2011_GWF1_35_23</name>
    <dbReference type="NCBI Taxonomy" id="1619097"/>
    <lineage>
        <taxon>Bacteria</taxon>
        <taxon>Candidatus Dojkabacteria</taxon>
    </lineage>
</organism>
<comment type="caution">
    <text evidence="1">The sequence shown here is derived from an EMBL/GenBank/DDBJ whole genome shotgun (WGS) entry which is preliminary data.</text>
</comment>
<evidence type="ECO:0000313" key="1">
    <source>
        <dbReference type="EMBL" id="KKP77928.1"/>
    </source>
</evidence>
<name>A0A0G0C9N3_9BACT</name>
<evidence type="ECO:0000313" key="2">
    <source>
        <dbReference type="Proteomes" id="UP000034816"/>
    </source>
</evidence>
<dbReference type="EMBL" id="LBQH01000007">
    <property type="protein sequence ID" value="KKP77928.1"/>
    <property type="molecule type" value="Genomic_DNA"/>
</dbReference>
<dbReference type="InterPro" id="IPR011009">
    <property type="entry name" value="Kinase-like_dom_sf"/>
</dbReference>
<reference evidence="1 2" key="1">
    <citation type="journal article" date="2015" name="Nature">
        <title>rRNA introns, odd ribosomes, and small enigmatic genomes across a large radiation of phyla.</title>
        <authorList>
            <person name="Brown C.T."/>
            <person name="Hug L.A."/>
            <person name="Thomas B.C."/>
            <person name="Sharon I."/>
            <person name="Castelle C.J."/>
            <person name="Singh A."/>
            <person name="Wilkins M.J."/>
            <person name="Williams K.H."/>
            <person name="Banfield J.F."/>
        </authorList>
    </citation>
    <scope>NUCLEOTIDE SEQUENCE [LARGE SCALE GENOMIC DNA]</scope>
</reference>
<accession>A0A0G0C9N3</accession>
<protein>
    <recommendedName>
        <fullName evidence="3">Aminoglycoside phosphotransferase domain-containing protein</fullName>
    </recommendedName>
</protein>
<dbReference type="SUPFAM" id="SSF56112">
    <property type="entry name" value="Protein kinase-like (PK-like)"/>
    <property type="match status" value="1"/>
</dbReference>
<gene>
    <name evidence="1" type="ORF">UR73_C0007G0013</name>
</gene>